<accession>A0ACC1YFA5</accession>
<comment type="caution">
    <text evidence="1">The sequence shown here is derived from an EMBL/GenBank/DDBJ whole genome shotgun (WGS) entry which is preliminary data.</text>
</comment>
<evidence type="ECO:0000313" key="2">
    <source>
        <dbReference type="Proteomes" id="UP001164539"/>
    </source>
</evidence>
<keyword evidence="2" id="KW-1185">Reference proteome</keyword>
<protein>
    <submittedName>
        <fullName evidence="1">Protein tesmin/TSO1-like CXC 2</fullName>
    </submittedName>
</protein>
<dbReference type="Proteomes" id="UP001164539">
    <property type="component" value="Chromosome 3"/>
</dbReference>
<evidence type="ECO:0000313" key="1">
    <source>
        <dbReference type="EMBL" id="KAJ4722515.1"/>
    </source>
</evidence>
<gene>
    <name evidence="1" type="ORF">OWV82_006003</name>
</gene>
<sequence>MDTPEKSSQIATPLSKFEDSPVFNYINSLSPIKPVKSLPVTQTFNSLNFASLPSIFTSPHVTSHKETRFFRRNNCSDLSKPGFSSENGNKASTNDDIAADASQLYDNSAELQENFDPAVSIAEVAVEASSDSKFAIELPRALKYDCGSPGSKPTPCGIETNCASELASTSAPVVPFVQEASDNVSSEGQVNSQGMCQMEQKKEMAGCDWESLISDTADLLIFNFPNDSGAFKGLIQKSLDPGARYTSVSPGFPQINFSGEPRMQAIDPVGSDQQHEMEDPSTQLGESSIVNEINRAQDSPNDDLDECLTCDPCEKVGMNIPVSCKPISNLHRGMLRRCLDFELVARRKNLGDGSNCSSSMILQSDEKMTTEDKQLVPLKPSSDSSRQILPGIGLHLNALAISSQDNKNIRIDSLSNGRYLSLPGSTASFHSPKTTEDPLHESLPSATNERDMVAVENGVSLAEDASQTSAYLAGEEYNQSSPKKKRRRLENGGEGDACKRCNCKKSKCLKLYCECFAAGVYCIEPCSCQDCFNKPIHEDTVLATRKQIESRNPLAFAPKVIRSADCLPELGEDSSKTPASARHKRGCNCKKSSCLKKYCECFQGGVGCSINCRCEGCKNTFGRKDGSAPTETECEAEEEMETCEKSVVDKHLQTTEIPNSEEQNPSSALPTTPLRLCRPLVQLPFSSKCKPPRSLLTIGSSSGFYTGHKYGKPNILRSQPKFEKGLQTGSEDEMPEILQENSTPSSGVKTSSPNSKRVSPPNTILGSSPSRRSGRKLILQSIPSFPSLTPQH</sequence>
<name>A0ACC1YFA5_MELAZ</name>
<dbReference type="EMBL" id="CM051396">
    <property type="protein sequence ID" value="KAJ4722515.1"/>
    <property type="molecule type" value="Genomic_DNA"/>
</dbReference>
<proteinExistence type="predicted"/>
<organism evidence="1 2">
    <name type="scientific">Melia azedarach</name>
    <name type="common">Chinaberry tree</name>
    <dbReference type="NCBI Taxonomy" id="155640"/>
    <lineage>
        <taxon>Eukaryota</taxon>
        <taxon>Viridiplantae</taxon>
        <taxon>Streptophyta</taxon>
        <taxon>Embryophyta</taxon>
        <taxon>Tracheophyta</taxon>
        <taxon>Spermatophyta</taxon>
        <taxon>Magnoliopsida</taxon>
        <taxon>eudicotyledons</taxon>
        <taxon>Gunneridae</taxon>
        <taxon>Pentapetalae</taxon>
        <taxon>rosids</taxon>
        <taxon>malvids</taxon>
        <taxon>Sapindales</taxon>
        <taxon>Meliaceae</taxon>
        <taxon>Melia</taxon>
    </lineage>
</organism>
<reference evidence="1 2" key="1">
    <citation type="journal article" date="2023" name="Science">
        <title>Complex scaffold remodeling in plant triterpene biosynthesis.</title>
        <authorList>
            <person name="De La Pena R."/>
            <person name="Hodgson H."/>
            <person name="Liu J.C."/>
            <person name="Stephenson M.J."/>
            <person name="Martin A.C."/>
            <person name="Owen C."/>
            <person name="Harkess A."/>
            <person name="Leebens-Mack J."/>
            <person name="Jimenez L.E."/>
            <person name="Osbourn A."/>
            <person name="Sattely E.S."/>
        </authorList>
    </citation>
    <scope>NUCLEOTIDE SEQUENCE [LARGE SCALE GENOMIC DNA]</scope>
    <source>
        <strain evidence="2">cv. JPN11</strain>
        <tissue evidence="1">Leaf</tissue>
    </source>
</reference>